<name>A0A841RKP5_9BACI</name>
<accession>A0A841RKP5</accession>
<sequence>MIRKRSMLSLIGLAGAVAASYSMLDDQKKHQIKNRIQAISNKFQKNNQSFPIQEAGNPIDDNIDNADMVYEGSQFGVDYYNKVKQ</sequence>
<dbReference type="Proteomes" id="UP000572212">
    <property type="component" value="Unassembled WGS sequence"/>
</dbReference>
<evidence type="ECO:0000313" key="3">
    <source>
        <dbReference type="Proteomes" id="UP000572212"/>
    </source>
</evidence>
<keyword evidence="3" id="KW-1185">Reference proteome</keyword>
<feature type="signal peptide" evidence="1">
    <location>
        <begin position="1"/>
        <end position="19"/>
    </location>
</feature>
<reference evidence="2 3" key="1">
    <citation type="submission" date="2020-08" db="EMBL/GenBank/DDBJ databases">
        <title>Genomic Encyclopedia of Type Strains, Phase IV (KMG-IV): sequencing the most valuable type-strain genomes for metagenomic binning, comparative biology and taxonomic classification.</title>
        <authorList>
            <person name="Goeker M."/>
        </authorList>
    </citation>
    <scope>NUCLEOTIDE SEQUENCE [LARGE SCALE GENOMIC DNA]</scope>
    <source>
        <strain evidence="2 3">DSM 11805</strain>
    </source>
</reference>
<evidence type="ECO:0000313" key="2">
    <source>
        <dbReference type="EMBL" id="MBB6511318.1"/>
    </source>
</evidence>
<protein>
    <submittedName>
        <fullName evidence="2">Uncharacterized protein</fullName>
    </submittedName>
</protein>
<gene>
    <name evidence="2" type="ORF">GGQ92_000085</name>
</gene>
<dbReference type="AlphaFoldDB" id="A0A841RKP5"/>
<dbReference type="RefSeq" id="WP_184243416.1">
    <property type="nucleotide sequence ID" value="NZ_BAAACU010000020.1"/>
</dbReference>
<evidence type="ECO:0000256" key="1">
    <source>
        <dbReference type="SAM" id="SignalP"/>
    </source>
</evidence>
<proteinExistence type="predicted"/>
<feature type="chain" id="PRO_5038842114" evidence="1">
    <location>
        <begin position="20"/>
        <end position="85"/>
    </location>
</feature>
<comment type="caution">
    <text evidence="2">The sequence shown here is derived from an EMBL/GenBank/DDBJ whole genome shotgun (WGS) entry which is preliminary data.</text>
</comment>
<dbReference type="EMBL" id="JACHON010000001">
    <property type="protein sequence ID" value="MBB6511318.1"/>
    <property type="molecule type" value="Genomic_DNA"/>
</dbReference>
<keyword evidence="1" id="KW-0732">Signal</keyword>
<organism evidence="2 3">
    <name type="scientific">Gracilibacillus halotolerans</name>
    <dbReference type="NCBI Taxonomy" id="74386"/>
    <lineage>
        <taxon>Bacteria</taxon>
        <taxon>Bacillati</taxon>
        <taxon>Bacillota</taxon>
        <taxon>Bacilli</taxon>
        <taxon>Bacillales</taxon>
        <taxon>Bacillaceae</taxon>
        <taxon>Gracilibacillus</taxon>
    </lineage>
</organism>